<evidence type="ECO:0000313" key="3">
    <source>
        <dbReference type="Proteomes" id="UP000261257"/>
    </source>
</evidence>
<dbReference type="GO" id="GO:0005975">
    <property type="term" value="P:carbohydrate metabolic process"/>
    <property type="evidence" value="ECO:0007669"/>
    <property type="project" value="UniProtKB-ARBA"/>
</dbReference>
<dbReference type="PANTHER" id="PTHR37842:SF2">
    <property type="entry name" value="GYLCOSYL HYDROLASE 115 C-TERMINAL DOMAIN-CONTAINING PROTEIN"/>
    <property type="match status" value="1"/>
</dbReference>
<dbReference type="AlphaFoldDB" id="A0A3E4U6M9"/>
<dbReference type="InterPro" id="IPR042301">
    <property type="entry name" value="GH115_sf"/>
</dbReference>
<dbReference type="InterPro" id="IPR031924">
    <property type="entry name" value="GH115"/>
</dbReference>
<dbReference type="Gene3D" id="3.30.379.10">
    <property type="entry name" value="Chitobiase/beta-hexosaminidase domain 2-like"/>
    <property type="match status" value="1"/>
</dbReference>
<dbReference type="InterPro" id="IPR029018">
    <property type="entry name" value="Hex-like_dom2"/>
</dbReference>
<protein>
    <recommendedName>
        <fullName evidence="4">Beta-hexosaminidase bacterial type N-terminal domain-containing protein</fullName>
    </recommendedName>
</protein>
<organism evidence="2 3">
    <name type="scientific">Hungatella hathewayi</name>
    <dbReference type="NCBI Taxonomy" id="154046"/>
    <lineage>
        <taxon>Bacteria</taxon>
        <taxon>Bacillati</taxon>
        <taxon>Bacillota</taxon>
        <taxon>Clostridia</taxon>
        <taxon>Lachnospirales</taxon>
        <taxon>Lachnospiraceae</taxon>
        <taxon>Hungatella</taxon>
    </lineage>
</organism>
<name>A0A3E4U6M9_9FIRM</name>
<proteinExistence type="predicted"/>
<gene>
    <name evidence="2" type="ORF">DXC39_14865</name>
</gene>
<evidence type="ECO:0000313" key="2">
    <source>
        <dbReference type="EMBL" id="RGM03604.1"/>
    </source>
</evidence>
<dbReference type="PANTHER" id="PTHR37842">
    <property type="match status" value="1"/>
</dbReference>
<comment type="caution">
    <text evidence="2">The sequence shown here is derived from an EMBL/GenBank/DDBJ whole genome shotgun (WGS) entry which is preliminary data.</text>
</comment>
<keyword evidence="1" id="KW-0378">Hydrolase</keyword>
<dbReference type="Proteomes" id="UP000261257">
    <property type="component" value="Unassembled WGS sequence"/>
</dbReference>
<accession>A0A3E4U6M9</accession>
<dbReference type="RefSeq" id="WP_117622757.1">
    <property type="nucleotide sequence ID" value="NZ_QRQF01000014.1"/>
</dbReference>
<reference evidence="2 3" key="1">
    <citation type="submission" date="2018-08" db="EMBL/GenBank/DDBJ databases">
        <title>A genome reference for cultivated species of the human gut microbiota.</title>
        <authorList>
            <person name="Zou Y."/>
            <person name="Xue W."/>
            <person name="Luo G."/>
        </authorList>
    </citation>
    <scope>NUCLEOTIDE SEQUENCE [LARGE SCALE GENOMIC DNA]</scope>
    <source>
        <strain evidence="2 3">TF05-11AC</strain>
    </source>
</reference>
<evidence type="ECO:0008006" key="4">
    <source>
        <dbReference type="Google" id="ProtNLM"/>
    </source>
</evidence>
<evidence type="ECO:0000256" key="1">
    <source>
        <dbReference type="ARBA" id="ARBA00022801"/>
    </source>
</evidence>
<dbReference type="EMBL" id="QSSQ01000013">
    <property type="protein sequence ID" value="RGM03604.1"/>
    <property type="molecule type" value="Genomic_DNA"/>
</dbReference>
<dbReference type="Gene3D" id="3.20.20.520">
    <property type="entry name" value="Glycosyl hydrolase family 115"/>
    <property type="match status" value="1"/>
</dbReference>
<dbReference type="Pfam" id="PF15979">
    <property type="entry name" value="Glyco_hydro_115"/>
    <property type="match status" value="1"/>
</dbReference>
<dbReference type="GO" id="GO:0016787">
    <property type="term" value="F:hydrolase activity"/>
    <property type="evidence" value="ECO:0007669"/>
    <property type="project" value="UniProtKB-KW"/>
</dbReference>
<sequence length="676" mass="78823">MKDFLLTGNVRIFGEMESRPVYRAAERFYRDVKKTLEAGTAGVSRIYIDCSHCMEEEAWEIRVSESDIQIHTSSDLGLVYAFHYLSEKYLGIRPFWFWLDQKIGMRKTVSIPAGTYRSKRAAVSYRGWFINDETFLGRWNPGDDEAYAWEMAFEALLRCGGNMVIPGGLENFDKYCTLASDMGLKLTHHHVEPLGAEMFSSAYPDLQPSYRMYPELYEALWQRAIEKRKGQQAVWAVGFRGQGDCPYWESDGESAEKSEEEKGRFLSGVIKKQYDMIRKEIPEAVICTNLYGEMMELYREGVLSLPDDVIRVWGDNGYGKMVTRRRGNHNPRTEALPVNEREAEGRHGLYYHISFYDLQAASHTTMPPFEPEYYRDELLKSYKRGLSDYWIINCSNIRPHAPLLTLLAKLWQDPACRTEDFYEEFAGQYYGENAAAAAGLYRRYAAAAIRFGDQEDETAGEQFYTHSVKILARQWMADAEKAAEHFQWVIPAKTLHEQICWLDERLAGKAYGYEKYLEDCEREAPELSDTLTLQVWLHYLGCLGVTHFCRAWRLREENHGLEAFYECGLAAEAFAEADQKLREAERGIWKNFYQYECFADYKFTAHILKRLMGRIRDEGEGPDYYRWQMWLYNQETGKGEIITNLDNHMTEAEFFLRLKKLHHKEEKAGLIVWNRV</sequence>